<keyword evidence="1" id="KW-0812">Transmembrane</keyword>
<dbReference type="STRING" id="453582.SAMN05421580_102284"/>
<keyword evidence="3" id="KW-1185">Reference proteome</keyword>
<keyword evidence="1" id="KW-1133">Transmembrane helix</keyword>
<evidence type="ECO:0000313" key="2">
    <source>
        <dbReference type="EMBL" id="SIS57604.1"/>
    </source>
</evidence>
<accession>A0A1N7K830</accession>
<sequence length="76" mass="7951">MHSADLYLVLGIIVAAFAIPAVISAFSDSRPPRAAAIAVLVGGGLILFAFISRPGGYTPDQIPAAFTRVLAWLLNQ</sequence>
<dbReference type="EMBL" id="FTOG01000002">
    <property type="protein sequence ID" value="SIS57604.1"/>
    <property type="molecule type" value="Genomic_DNA"/>
</dbReference>
<feature type="transmembrane region" description="Helical" evidence="1">
    <location>
        <begin position="34"/>
        <end position="51"/>
    </location>
</feature>
<feature type="transmembrane region" description="Helical" evidence="1">
    <location>
        <begin position="6"/>
        <end position="27"/>
    </location>
</feature>
<gene>
    <name evidence="2" type="ORF">SAMN05421580_102284</name>
</gene>
<keyword evidence="1" id="KW-0472">Membrane</keyword>
<dbReference type="AlphaFoldDB" id="A0A1N7K830"/>
<reference evidence="3" key="1">
    <citation type="submission" date="2017-01" db="EMBL/GenBank/DDBJ databases">
        <authorList>
            <person name="Varghese N."/>
            <person name="Submissions S."/>
        </authorList>
    </citation>
    <scope>NUCLEOTIDE SEQUENCE [LARGE SCALE GENOMIC DNA]</scope>
    <source>
        <strain evidence="3">DSM 19945</strain>
    </source>
</reference>
<name>A0A1N7K830_9RHOB</name>
<proteinExistence type="predicted"/>
<evidence type="ECO:0000313" key="3">
    <source>
        <dbReference type="Proteomes" id="UP000186221"/>
    </source>
</evidence>
<dbReference type="Proteomes" id="UP000186221">
    <property type="component" value="Unassembled WGS sequence"/>
</dbReference>
<dbReference type="RefSeq" id="WP_076483862.1">
    <property type="nucleotide sequence ID" value="NZ_FTOG01000002.1"/>
</dbReference>
<organism evidence="2 3">
    <name type="scientific">Rhodobacter aestuarii</name>
    <dbReference type="NCBI Taxonomy" id="453582"/>
    <lineage>
        <taxon>Bacteria</taxon>
        <taxon>Pseudomonadati</taxon>
        <taxon>Pseudomonadota</taxon>
        <taxon>Alphaproteobacteria</taxon>
        <taxon>Rhodobacterales</taxon>
        <taxon>Rhodobacter group</taxon>
        <taxon>Rhodobacter</taxon>
    </lineage>
</organism>
<protein>
    <recommendedName>
        <fullName evidence="4">50S ribosomal protein L35</fullName>
    </recommendedName>
</protein>
<evidence type="ECO:0000256" key="1">
    <source>
        <dbReference type="SAM" id="Phobius"/>
    </source>
</evidence>
<evidence type="ECO:0008006" key="4">
    <source>
        <dbReference type="Google" id="ProtNLM"/>
    </source>
</evidence>